<dbReference type="CDD" id="cd02947">
    <property type="entry name" value="TRX_family"/>
    <property type="match status" value="1"/>
</dbReference>
<reference evidence="1 2" key="1">
    <citation type="submission" date="2018-04" db="EMBL/GenBank/DDBJ databases">
        <title>Marixanthomonas spongiae HN-E44 sp. nov., isolated from a marine sponge.</title>
        <authorList>
            <person name="Luo L."/>
            <person name="Zhuang L."/>
        </authorList>
    </citation>
    <scope>NUCLEOTIDE SEQUENCE [LARGE SCALE GENOMIC DNA]</scope>
    <source>
        <strain evidence="1 2">HN-E44</strain>
    </source>
</reference>
<evidence type="ECO:0000313" key="2">
    <source>
        <dbReference type="Proteomes" id="UP000245962"/>
    </source>
</evidence>
<dbReference type="EMBL" id="QEHR01000008">
    <property type="protein sequence ID" value="PVW13533.1"/>
    <property type="molecule type" value="Genomic_DNA"/>
</dbReference>
<organism evidence="1 2">
    <name type="scientific">Marixanthomonas spongiae</name>
    <dbReference type="NCBI Taxonomy" id="2174845"/>
    <lineage>
        <taxon>Bacteria</taxon>
        <taxon>Pseudomonadati</taxon>
        <taxon>Bacteroidota</taxon>
        <taxon>Flavobacteriia</taxon>
        <taxon>Flavobacteriales</taxon>
        <taxon>Flavobacteriaceae</taxon>
        <taxon>Marixanthomonas</taxon>
    </lineage>
</organism>
<evidence type="ECO:0000313" key="1">
    <source>
        <dbReference type="EMBL" id="PVW13533.1"/>
    </source>
</evidence>
<dbReference type="Gene3D" id="3.40.30.10">
    <property type="entry name" value="Glutaredoxin"/>
    <property type="match status" value="1"/>
</dbReference>
<proteinExistence type="predicted"/>
<accession>A0A2U0HXD3</accession>
<sequence>MGILDMFKKSERDIAKEEIVEIPWHMLSKMEQLDEIVEESKKQAVAIFKHSTRCGISRMVLKQFEKEYDLNENQLKLYFLDLLQNRDISTEIANRFKVHHESPQLIVLKGGKVVYHDSHQGIDANHLKTLVS</sequence>
<dbReference type="RefSeq" id="WP_116695164.1">
    <property type="nucleotide sequence ID" value="NZ_QEHR01000008.1"/>
</dbReference>
<dbReference type="AlphaFoldDB" id="A0A2U0HXD3"/>
<dbReference type="OrthoDB" id="677051at2"/>
<dbReference type="InterPro" id="IPR036249">
    <property type="entry name" value="Thioredoxin-like_sf"/>
</dbReference>
<dbReference type="NCBIfam" id="TIGR04019">
    <property type="entry name" value="B_thiol_YtxJ"/>
    <property type="match status" value="1"/>
</dbReference>
<protein>
    <submittedName>
        <fullName evidence="1">Bacillithiol system redox-active protein YtxJ</fullName>
    </submittedName>
</protein>
<dbReference type="InterPro" id="IPR022551">
    <property type="entry name" value="BrxC"/>
</dbReference>
<keyword evidence="2" id="KW-1185">Reference proteome</keyword>
<gene>
    <name evidence="1" type="primary">ytxJ</name>
    <name evidence="1" type="ORF">DDV96_12815</name>
</gene>
<dbReference type="Pfam" id="PF11009">
    <property type="entry name" value="BrxC"/>
    <property type="match status" value="1"/>
</dbReference>
<name>A0A2U0HXD3_9FLAO</name>
<dbReference type="SUPFAM" id="SSF52833">
    <property type="entry name" value="Thioredoxin-like"/>
    <property type="match status" value="1"/>
</dbReference>
<comment type="caution">
    <text evidence="1">The sequence shown here is derived from an EMBL/GenBank/DDBJ whole genome shotgun (WGS) entry which is preliminary data.</text>
</comment>
<dbReference type="Proteomes" id="UP000245962">
    <property type="component" value="Unassembled WGS sequence"/>
</dbReference>